<sequence length="133" mass="15226">MDQFVVGSMKLDPLIHMTTMPWNGITSRCRGRGSPSRRRRRTRLGRSPWLRMAERTSLDHRLHEDLGETCDSHQHVNTSDYSELQSVEYPILQPLIVSSSHHYIIVLYHSTSDSPLDDELPDGRISPSTASEK</sequence>
<dbReference type="Proteomes" id="UP000095287">
    <property type="component" value="Unplaced"/>
</dbReference>
<proteinExistence type="predicted"/>
<name>A0A1I7ZAA1_9BILA</name>
<dbReference type="WBParaSite" id="L893_g24391.t1">
    <property type="protein sequence ID" value="L893_g24391.t1"/>
    <property type="gene ID" value="L893_g24391"/>
</dbReference>
<evidence type="ECO:0000313" key="2">
    <source>
        <dbReference type="WBParaSite" id="L893_g24391.t1"/>
    </source>
</evidence>
<dbReference type="AlphaFoldDB" id="A0A1I7ZAA1"/>
<reference evidence="2" key="1">
    <citation type="submission" date="2016-11" db="UniProtKB">
        <authorList>
            <consortium name="WormBaseParasite"/>
        </authorList>
    </citation>
    <scope>IDENTIFICATION</scope>
</reference>
<protein>
    <submittedName>
        <fullName evidence="2">Uncharacterized protein</fullName>
    </submittedName>
</protein>
<organism evidence="1 2">
    <name type="scientific">Steinernema glaseri</name>
    <dbReference type="NCBI Taxonomy" id="37863"/>
    <lineage>
        <taxon>Eukaryota</taxon>
        <taxon>Metazoa</taxon>
        <taxon>Ecdysozoa</taxon>
        <taxon>Nematoda</taxon>
        <taxon>Chromadorea</taxon>
        <taxon>Rhabditida</taxon>
        <taxon>Tylenchina</taxon>
        <taxon>Panagrolaimomorpha</taxon>
        <taxon>Strongyloidoidea</taxon>
        <taxon>Steinernematidae</taxon>
        <taxon>Steinernema</taxon>
    </lineage>
</organism>
<evidence type="ECO:0000313" key="1">
    <source>
        <dbReference type="Proteomes" id="UP000095287"/>
    </source>
</evidence>
<keyword evidence="1" id="KW-1185">Reference proteome</keyword>
<accession>A0A1I7ZAA1</accession>